<keyword evidence="13" id="KW-0472">Membrane</keyword>
<evidence type="ECO:0000256" key="8">
    <source>
        <dbReference type="ARBA" id="ARBA00066884"/>
    </source>
</evidence>
<evidence type="ECO:0000256" key="11">
    <source>
        <dbReference type="ARBA" id="ARBA00075328"/>
    </source>
</evidence>
<keyword evidence="3" id="KW-0547">Nucleotide-binding</keyword>
<evidence type="ECO:0000256" key="3">
    <source>
        <dbReference type="ARBA" id="ARBA00022741"/>
    </source>
</evidence>
<dbReference type="PANTHER" id="PTHR10953:SF102">
    <property type="entry name" value="ADENYLYLTRANSFERASE AND SULFURTRANSFERASE MOCS3"/>
    <property type="match status" value="1"/>
</dbReference>
<accession>A0A560IC63</accession>
<dbReference type="EMBL" id="VITT01000014">
    <property type="protein sequence ID" value="TWB54490.1"/>
    <property type="molecule type" value="Genomic_DNA"/>
</dbReference>
<evidence type="ECO:0000256" key="7">
    <source>
        <dbReference type="ARBA" id="ARBA00063809"/>
    </source>
</evidence>
<evidence type="ECO:0000256" key="12">
    <source>
        <dbReference type="ARBA" id="ARBA00078531"/>
    </source>
</evidence>
<dbReference type="InterPro" id="IPR035985">
    <property type="entry name" value="Ubiquitin-activating_enz"/>
</dbReference>
<evidence type="ECO:0000256" key="4">
    <source>
        <dbReference type="ARBA" id="ARBA00022840"/>
    </source>
</evidence>
<sequence length="283" mass="30451">MPRRRLRQLKTPHMDFTDSQIERYSRHIILKEVGGEGQARLLASSVLVVGAGGLGAPVLLYLAAAGVGRIGIVDDDTVDLSNLQRQVVHDMASLGQAKVDSAAARIRAINPDVVVEVHRTRLAPDNVRQLIRAYDIVADGSDNFTTRFLLNDACYFERRPLVSAAMLRFDGQISTFKAHEGHPHPCYRCVFPEPPPPGLVPSCSEAGVLGALAGTVGSLQALEVLKELLGIGDSLSGRLMLYDSLGASFRTVRVKPDPDCPLCGSHPTITALPGEEGPEEETA</sequence>
<dbReference type="SUPFAM" id="SSF69572">
    <property type="entry name" value="Activating enzymes of the ubiquitin-like proteins"/>
    <property type="match status" value="1"/>
</dbReference>
<evidence type="ECO:0000256" key="1">
    <source>
        <dbReference type="ARBA" id="ARBA00009919"/>
    </source>
</evidence>
<proteinExistence type="inferred from homology"/>
<evidence type="ECO:0000259" key="14">
    <source>
        <dbReference type="Pfam" id="PF00899"/>
    </source>
</evidence>
<comment type="caution">
    <text evidence="15">The sequence shown here is derived from an EMBL/GenBank/DDBJ whole genome shotgun (WGS) entry which is preliminary data.</text>
</comment>
<keyword evidence="15" id="KW-0548">Nucleotidyltransferase</keyword>
<dbReference type="Gene3D" id="3.40.50.720">
    <property type="entry name" value="NAD(P)-binding Rossmann-like Domain"/>
    <property type="match status" value="1"/>
</dbReference>
<dbReference type="CDD" id="cd00757">
    <property type="entry name" value="ThiF_MoeB_HesA_family"/>
    <property type="match status" value="1"/>
</dbReference>
<evidence type="ECO:0000256" key="9">
    <source>
        <dbReference type="ARBA" id="ARBA00073635"/>
    </source>
</evidence>
<evidence type="ECO:0000256" key="6">
    <source>
        <dbReference type="ARBA" id="ARBA00055169"/>
    </source>
</evidence>
<evidence type="ECO:0000256" key="13">
    <source>
        <dbReference type="SAM" id="Phobius"/>
    </source>
</evidence>
<evidence type="ECO:0000256" key="10">
    <source>
        <dbReference type="ARBA" id="ARBA00075110"/>
    </source>
</evidence>
<dbReference type="FunFam" id="3.40.50.720:FF:000033">
    <property type="entry name" value="Adenylyltransferase and sulfurtransferase MOCS3"/>
    <property type="match status" value="1"/>
</dbReference>
<comment type="subunit">
    <text evidence="7">Homodimer. Forms a stable heterotetrameric complex of 2 MoeB and 2 MoaD during adenylation of MoaD.</text>
</comment>
<evidence type="ECO:0000256" key="2">
    <source>
        <dbReference type="ARBA" id="ARBA00022679"/>
    </source>
</evidence>
<keyword evidence="13" id="KW-1133">Transmembrane helix</keyword>
<protein>
    <recommendedName>
        <fullName evidence="9">Molybdopterin-synthase adenylyltransferase</fullName>
        <ecNumber evidence="8">2.7.7.80</ecNumber>
    </recommendedName>
    <alternativeName>
        <fullName evidence="12">MoaD protein adenylase</fullName>
    </alternativeName>
    <alternativeName>
        <fullName evidence="10">Molybdopterin-converting factor subunit 1 adenylase</fullName>
    </alternativeName>
    <alternativeName>
        <fullName evidence="11">Sulfur carrier protein MoaD adenylyltransferase</fullName>
    </alternativeName>
</protein>
<keyword evidence="4" id="KW-0067">ATP-binding</keyword>
<dbReference type="GO" id="GO:0008146">
    <property type="term" value="F:sulfotransferase activity"/>
    <property type="evidence" value="ECO:0007669"/>
    <property type="project" value="TreeGrafter"/>
</dbReference>
<comment type="similarity">
    <text evidence="1">Belongs to the HesA/MoeB/ThiF family.</text>
</comment>
<dbReference type="GO" id="GO:0004792">
    <property type="term" value="F:thiosulfate-cyanide sulfurtransferase activity"/>
    <property type="evidence" value="ECO:0007669"/>
    <property type="project" value="TreeGrafter"/>
</dbReference>
<dbReference type="EC" id="2.7.7.80" evidence="8"/>
<dbReference type="Proteomes" id="UP000318050">
    <property type="component" value="Unassembled WGS sequence"/>
</dbReference>
<feature type="transmembrane region" description="Helical" evidence="13">
    <location>
        <begin position="41"/>
        <end position="64"/>
    </location>
</feature>
<evidence type="ECO:0000313" key="16">
    <source>
        <dbReference type="Proteomes" id="UP000318050"/>
    </source>
</evidence>
<evidence type="ECO:0000313" key="15">
    <source>
        <dbReference type="EMBL" id="TWB54490.1"/>
    </source>
</evidence>
<evidence type="ECO:0000256" key="5">
    <source>
        <dbReference type="ARBA" id="ARBA00052218"/>
    </source>
</evidence>
<dbReference type="InterPro" id="IPR000594">
    <property type="entry name" value="ThiF_NAD_FAD-bd"/>
</dbReference>
<dbReference type="GO" id="GO:0005829">
    <property type="term" value="C:cytosol"/>
    <property type="evidence" value="ECO:0007669"/>
    <property type="project" value="TreeGrafter"/>
</dbReference>
<dbReference type="GO" id="GO:0008641">
    <property type="term" value="F:ubiquitin-like modifier activating enzyme activity"/>
    <property type="evidence" value="ECO:0007669"/>
    <property type="project" value="InterPro"/>
</dbReference>
<gene>
    <name evidence="15" type="ORF">FBZ92_11474</name>
</gene>
<reference evidence="15 16" key="1">
    <citation type="submission" date="2019-06" db="EMBL/GenBank/DDBJ databases">
        <title>Genomic Encyclopedia of Type Strains, Phase IV (KMG-V): Genome sequencing to study the core and pangenomes of soil and plant-associated prokaryotes.</title>
        <authorList>
            <person name="Whitman W."/>
        </authorList>
    </citation>
    <scope>NUCLEOTIDE SEQUENCE [LARGE SCALE GENOMIC DNA]</scope>
    <source>
        <strain evidence="15 16">BR 11140</strain>
    </source>
</reference>
<dbReference type="GO" id="GO:0061605">
    <property type="term" value="F:molybdopterin-synthase adenylyltransferase activity"/>
    <property type="evidence" value="ECO:0007669"/>
    <property type="project" value="UniProtKB-EC"/>
</dbReference>
<dbReference type="InterPro" id="IPR045886">
    <property type="entry name" value="ThiF/MoeB/HesA"/>
</dbReference>
<feature type="domain" description="THIF-type NAD/FAD binding fold" evidence="14">
    <location>
        <begin position="24"/>
        <end position="261"/>
    </location>
</feature>
<comment type="catalytic activity">
    <reaction evidence="5">
        <text>[molybdopterin-synthase sulfur-carrier protein]-C-terminal Gly-Gly + ATP + H(+) = [molybdopterin-synthase sulfur-carrier protein]-C-terminal Gly-Gly-AMP + diphosphate</text>
        <dbReference type="Rhea" id="RHEA:43616"/>
        <dbReference type="Rhea" id="RHEA-COMP:12159"/>
        <dbReference type="Rhea" id="RHEA-COMP:12202"/>
        <dbReference type="ChEBI" id="CHEBI:15378"/>
        <dbReference type="ChEBI" id="CHEBI:30616"/>
        <dbReference type="ChEBI" id="CHEBI:33019"/>
        <dbReference type="ChEBI" id="CHEBI:90618"/>
        <dbReference type="ChEBI" id="CHEBI:90778"/>
        <dbReference type="EC" id="2.7.7.80"/>
    </reaction>
</comment>
<dbReference type="AlphaFoldDB" id="A0A560IC63"/>
<keyword evidence="2" id="KW-0808">Transferase</keyword>
<name>A0A560IC63_9PROT</name>
<comment type="function">
    <text evidence="6">Catalyzes the adenylation by ATP of the carboxyl group of the C-terminal glycine of sulfur carrier protein MoaD.</text>
</comment>
<dbReference type="NCBIfam" id="NF004281">
    <property type="entry name" value="PRK05690.1"/>
    <property type="match status" value="1"/>
</dbReference>
<organism evidence="15 16">
    <name type="scientific">Nitrospirillum amazonense</name>
    <dbReference type="NCBI Taxonomy" id="28077"/>
    <lineage>
        <taxon>Bacteria</taxon>
        <taxon>Pseudomonadati</taxon>
        <taxon>Pseudomonadota</taxon>
        <taxon>Alphaproteobacteria</taxon>
        <taxon>Rhodospirillales</taxon>
        <taxon>Azospirillaceae</taxon>
        <taxon>Nitrospirillum</taxon>
    </lineage>
</organism>
<keyword evidence="13" id="KW-0812">Transmembrane</keyword>
<dbReference type="Pfam" id="PF00899">
    <property type="entry name" value="ThiF"/>
    <property type="match status" value="1"/>
</dbReference>
<dbReference type="PANTHER" id="PTHR10953">
    <property type="entry name" value="UBIQUITIN-ACTIVATING ENZYME E1"/>
    <property type="match status" value="1"/>
</dbReference>
<dbReference type="GO" id="GO:0005524">
    <property type="term" value="F:ATP binding"/>
    <property type="evidence" value="ECO:0007669"/>
    <property type="project" value="UniProtKB-KW"/>
</dbReference>